<dbReference type="OMA" id="PREYRDW"/>
<feature type="region of interest" description="Disordered" evidence="6">
    <location>
        <begin position="945"/>
        <end position="983"/>
    </location>
</feature>
<feature type="region of interest" description="Disordered" evidence="6">
    <location>
        <begin position="358"/>
        <end position="513"/>
    </location>
</feature>
<organism evidence="8 9">
    <name type="scientific">Klebsormidium nitens</name>
    <name type="common">Green alga</name>
    <name type="synonym">Ulothrix nitens</name>
    <dbReference type="NCBI Taxonomy" id="105231"/>
    <lineage>
        <taxon>Eukaryota</taxon>
        <taxon>Viridiplantae</taxon>
        <taxon>Streptophyta</taxon>
        <taxon>Klebsormidiophyceae</taxon>
        <taxon>Klebsormidiales</taxon>
        <taxon>Klebsormidiaceae</taxon>
        <taxon>Klebsormidium</taxon>
    </lineage>
</organism>
<dbReference type="OrthoDB" id="629492at2759"/>
<evidence type="ECO:0000256" key="2">
    <source>
        <dbReference type="ARBA" id="ARBA00022803"/>
    </source>
</evidence>
<gene>
    <name evidence="8" type="ORF">KFL_000350180</name>
</gene>
<dbReference type="InterPro" id="IPR051966">
    <property type="entry name" value="RPAP3"/>
</dbReference>
<accession>A0A1Y1HNQ3</accession>
<keyword evidence="1" id="KW-0677">Repeat</keyword>
<dbReference type="PROSITE" id="PS50005">
    <property type="entry name" value="TPR"/>
    <property type="match status" value="3"/>
</dbReference>
<feature type="compositionally biased region" description="Basic and acidic residues" evidence="6">
    <location>
        <begin position="816"/>
        <end position="831"/>
    </location>
</feature>
<evidence type="ECO:0000256" key="5">
    <source>
        <dbReference type="PROSITE-ProRule" id="PRU00339"/>
    </source>
</evidence>
<feature type="repeat" description="TPR" evidence="5">
    <location>
        <begin position="856"/>
        <end position="889"/>
    </location>
</feature>
<dbReference type="PANTHER" id="PTHR46423:SF1">
    <property type="entry name" value="RNA POLYMERASE II-ASSOCIATED PROTEIN 3"/>
    <property type="match status" value="1"/>
</dbReference>
<keyword evidence="9" id="KW-1185">Reference proteome</keyword>
<dbReference type="InterPro" id="IPR025986">
    <property type="entry name" value="RPAP3-like_C"/>
</dbReference>
<feature type="compositionally biased region" description="Polar residues" evidence="6">
    <location>
        <begin position="966"/>
        <end position="981"/>
    </location>
</feature>
<proteinExistence type="inferred from homology"/>
<dbReference type="InterPro" id="IPR019734">
    <property type="entry name" value="TPR_rpt"/>
</dbReference>
<evidence type="ECO:0000313" key="9">
    <source>
        <dbReference type="Proteomes" id="UP000054558"/>
    </source>
</evidence>
<dbReference type="Gene3D" id="1.25.40.10">
    <property type="entry name" value="Tetratricopeptide repeat domain"/>
    <property type="match status" value="3"/>
</dbReference>
<feature type="compositionally biased region" description="Basic and acidic residues" evidence="6">
    <location>
        <begin position="471"/>
        <end position="486"/>
    </location>
</feature>
<evidence type="ECO:0000256" key="6">
    <source>
        <dbReference type="SAM" id="MobiDB-lite"/>
    </source>
</evidence>
<evidence type="ECO:0000313" key="8">
    <source>
        <dbReference type="EMBL" id="GAQ79663.1"/>
    </source>
</evidence>
<evidence type="ECO:0000259" key="7">
    <source>
        <dbReference type="Pfam" id="PF13877"/>
    </source>
</evidence>
<feature type="compositionally biased region" description="Basic and acidic residues" evidence="6">
    <location>
        <begin position="765"/>
        <end position="787"/>
    </location>
</feature>
<evidence type="ECO:0000256" key="1">
    <source>
        <dbReference type="ARBA" id="ARBA00022737"/>
    </source>
</evidence>
<feature type="repeat" description="TPR" evidence="5">
    <location>
        <begin position="280"/>
        <end position="313"/>
    </location>
</feature>
<feature type="region of interest" description="Disordered" evidence="6">
    <location>
        <begin position="112"/>
        <end position="135"/>
    </location>
</feature>
<dbReference type="SUPFAM" id="SSF48452">
    <property type="entry name" value="TPR-like"/>
    <property type="match status" value="3"/>
</dbReference>
<keyword evidence="2 5" id="KW-0802">TPR repeat</keyword>
<dbReference type="STRING" id="105231.A0A1Y1HNQ3"/>
<sequence length="1302" mass="140669">MADFFGSLNDGGAAEGGNTLNLSEKERREFDEITFDKIQALTDVNKLARLAAYMRIEDFHTTADVAQARLQNLQGSAGREENPVLPARKDADAELDKVLQELKSWEASVKGADKALKSDAPPTEEDAPPVRRHIGGKVGKAGLIEEPEETKPKNAKEVMEKAKRMKDAKDVRSGAEYYQKWDKVAENLEKEAEGSLKKAKPAASKPKTETEEIPEETSAPVLSAAAADRLVDAAYKKPVVERRWLANREREKGNELFKSKEYQGSIAAYTLAIRLLPSLESAFCNRAAAHLKLKQYKEAEADCTEALKIDPGYLKALRRRGMARLELGNAEGAIGDLETVQECEYDKELTELLRKARAKVGKKAGAEKPMRRMQIEEVEEEEGSPETAATEPEVRPETEQEAGRAGNGHVSAAAERTKAEEQQRAEKGGTNGDKKRMNAGSTGPEHSQSRETNGGARKDPSEASTGNAAEVKTKQNESDGSGKKEAGSPVVEASGKDGTAANGGASQKEADAARLAEEWREKGNVLYKRGDVTGAEACYSQSLTYSENAAALSNRAMCRNRFGRFREAEEDASAAIIADPTYVKAYHRRAAARRGLHKKEQAMEDYKVVLQAMPNNVGLQEEIRSLQSELEDSMYIPPRRGAPVIEEVEEEAPAATTPVPPKPAQNMVKPPVSDARKPKPNTKPAEPAKTSSDEKPAFEGAQPSPRKAQRIPRPTESISSDGIRPESDEKAESPEKVEEMQAEGQAVGSMSKGPEQAEEGASLSKSKEGAAQETEENRPAVREKPAPKESFPSVSAEKEVTPEEIPPASKSSAAESGRKEEAEREKEAGNRLFKARDVAGALKHYSRAIELQPGNAAFYGNRAMCYLQLKEYEKVVKDSSRALELDPGYTKAYYRRALARKGLGQYEAALEDLKFVQEKLPKDKQVTEEVLAITDLYMRRFENLTSAPPVSSPTAPASREAPAGGNNPQGRSPPAQKTTEPSVPAKTVLPTWLKEQLAEQVKQGALKKDETSGVPAPPKSSSENEPPSGGVARNVGSLTDEVFESRPSFFESNGGKAQFSAGSFDKKAVSPKTSPRGALKKRASPRSVVTTATEAKTPPNEPEEETLAATPPEKIARVRGVGSVDSKPPSAKQGVETATAPASLAGNGASRGVENGGRVEAEEARQGVAASSTPKVERESAEGKALPAKPRSALEFERACASLGKPERIAAYLQIVGPASYPSIIKENLSAVLMTHIGSALSALPAKTSADVMSGLADVSRFKLVWMLLPPATKKNYAAALTRGRTEDVSPELQQKVERVYR</sequence>
<dbReference type="EMBL" id="DF236984">
    <property type="protein sequence ID" value="GAQ79663.1"/>
    <property type="molecule type" value="Genomic_DNA"/>
</dbReference>
<feature type="compositionally biased region" description="Basic and acidic residues" evidence="6">
    <location>
        <begin position="392"/>
        <end position="402"/>
    </location>
</feature>
<feature type="compositionally biased region" description="Low complexity" evidence="6">
    <location>
        <begin position="1019"/>
        <end position="1028"/>
    </location>
</feature>
<feature type="compositionally biased region" description="Polar residues" evidence="6">
    <location>
        <begin position="439"/>
        <end position="452"/>
    </location>
</feature>
<feature type="compositionally biased region" description="Basic and acidic residues" evidence="6">
    <location>
        <begin position="723"/>
        <end position="739"/>
    </location>
</feature>
<feature type="repeat" description="TPR" evidence="5">
    <location>
        <begin position="822"/>
        <end position="855"/>
    </location>
</feature>
<evidence type="ECO:0000256" key="4">
    <source>
        <dbReference type="ARBA" id="ARBA00040133"/>
    </source>
</evidence>
<feature type="compositionally biased region" description="Low complexity" evidence="6">
    <location>
        <begin position="945"/>
        <end position="958"/>
    </location>
</feature>
<dbReference type="InterPro" id="IPR011990">
    <property type="entry name" value="TPR-like_helical_dom_sf"/>
</dbReference>
<feature type="compositionally biased region" description="Basic and acidic residues" evidence="6">
    <location>
        <begin position="364"/>
        <end position="375"/>
    </location>
</feature>
<dbReference type="SMART" id="SM00028">
    <property type="entry name" value="TPR"/>
    <property type="match status" value="9"/>
</dbReference>
<feature type="compositionally biased region" description="Basic and acidic residues" evidence="6">
    <location>
        <begin position="415"/>
        <end position="436"/>
    </location>
</feature>
<dbReference type="Pfam" id="PF00515">
    <property type="entry name" value="TPR_1"/>
    <property type="match status" value="1"/>
</dbReference>
<dbReference type="PANTHER" id="PTHR46423">
    <property type="entry name" value="RNA POLYMERASE II-ASSOCIATED PROTEIN 3"/>
    <property type="match status" value="1"/>
</dbReference>
<feature type="region of interest" description="Disordered" evidence="6">
    <location>
        <begin position="192"/>
        <end position="218"/>
    </location>
</feature>
<reference evidence="8 9" key="1">
    <citation type="journal article" date="2014" name="Nat. Commun.">
        <title>Klebsormidium flaccidum genome reveals primary factors for plant terrestrial adaptation.</title>
        <authorList>
            <person name="Hori K."/>
            <person name="Maruyama F."/>
            <person name="Fujisawa T."/>
            <person name="Togashi T."/>
            <person name="Yamamoto N."/>
            <person name="Seo M."/>
            <person name="Sato S."/>
            <person name="Yamada T."/>
            <person name="Mori H."/>
            <person name="Tajima N."/>
            <person name="Moriyama T."/>
            <person name="Ikeuchi M."/>
            <person name="Watanabe M."/>
            <person name="Wada H."/>
            <person name="Kobayashi K."/>
            <person name="Saito M."/>
            <person name="Masuda T."/>
            <person name="Sasaki-Sekimoto Y."/>
            <person name="Mashiguchi K."/>
            <person name="Awai K."/>
            <person name="Shimojima M."/>
            <person name="Masuda S."/>
            <person name="Iwai M."/>
            <person name="Nobusawa T."/>
            <person name="Narise T."/>
            <person name="Kondo S."/>
            <person name="Saito H."/>
            <person name="Sato R."/>
            <person name="Murakawa M."/>
            <person name="Ihara Y."/>
            <person name="Oshima-Yamada Y."/>
            <person name="Ohtaka K."/>
            <person name="Satoh M."/>
            <person name="Sonobe K."/>
            <person name="Ishii M."/>
            <person name="Ohtani R."/>
            <person name="Kanamori-Sato M."/>
            <person name="Honoki R."/>
            <person name="Miyazaki D."/>
            <person name="Mochizuki H."/>
            <person name="Umetsu J."/>
            <person name="Higashi K."/>
            <person name="Shibata D."/>
            <person name="Kamiya Y."/>
            <person name="Sato N."/>
            <person name="Nakamura Y."/>
            <person name="Tabata S."/>
            <person name="Ida S."/>
            <person name="Kurokawa K."/>
            <person name="Ohta H."/>
        </authorList>
    </citation>
    <scope>NUCLEOTIDE SEQUENCE [LARGE SCALE GENOMIC DNA]</scope>
    <source>
        <strain evidence="8 9">NIES-2285</strain>
    </source>
</reference>
<feature type="region of interest" description="Disordered" evidence="6">
    <location>
        <begin position="650"/>
        <end position="831"/>
    </location>
</feature>
<dbReference type="Pfam" id="PF13432">
    <property type="entry name" value="TPR_16"/>
    <property type="match status" value="2"/>
</dbReference>
<dbReference type="Pfam" id="PF13877">
    <property type="entry name" value="RPAP3_C"/>
    <property type="match status" value="1"/>
</dbReference>
<evidence type="ECO:0000256" key="3">
    <source>
        <dbReference type="ARBA" id="ARBA00038275"/>
    </source>
</evidence>
<comment type="similarity">
    <text evidence="3">Belongs to the RPAP3 family.</text>
</comment>
<feature type="region of interest" description="Disordered" evidence="6">
    <location>
        <begin position="1000"/>
        <end position="1189"/>
    </location>
</feature>
<name>A0A1Y1HNQ3_KLENI</name>
<feature type="domain" description="RNA-polymerase II-associated protein 3-like C-terminal" evidence="7">
    <location>
        <begin position="1189"/>
        <end position="1274"/>
    </location>
</feature>
<protein>
    <recommendedName>
        <fullName evidence="4">RNA polymerase II-associated protein 3</fullName>
    </recommendedName>
</protein>
<dbReference type="Proteomes" id="UP000054558">
    <property type="component" value="Unassembled WGS sequence"/>
</dbReference>